<evidence type="ECO:0000313" key="11">
    <source>
        <dbReference type="EMBL" id="QNM15278.1"/>
    </source>
</evidence>
<evidence type="ECO:0000313" key="12">
    <source>
        <dbReference type="Proteomes" id="UP000515913"/>
    </source>
</evidence>
<dbReference type="InterPro" id="IPR011657">
    <property type="entry name" value="CNT_C_dom"/>
</dbReference>
<feature type="transmembrane region" description="Helical" evidence="7">
    <location>
        <begin position="253"/>
        <end position="278"/>
    </location>
</feature>
<dbReference type="InterPro" id="IPR011642">
    <property type="entry name" value="Gate_dom"/>
</dbReference>
<feature type="transmembrane region" description="Helical" evidence="7">
    <location>
        <begin position="62"/>
        <end position="81"/>
    </location>
</feature>
<feature type="transmembrane region" description="Helical" evidence="7">
    <location>
        <begin position="87"/>
        <end position="120"/>
    </location>
</feature>
<keyword evidence="4 7" id="KW-0812">Transmembrane</keyword>
<sequence length="400" mass="42354">MKGVIILLGIILVLLLMYLISSKKKDIKMSIVAKAMIAQFVIAILLVKFPYGRIVVSKISQVVIEVLNYGFNGLSFVFGSLADPGQATGFIFVVTVLGNIVFLSALVSALFYLGVLGFVVKIIGKVVGKFLGTSQVESFVAVANMFLGQTESPILVSKYLGSMTQSEIMVVLVSGMGSMSATIIGGYVALGIPMEYLLIASALVPLGSIAISKILLPETEKAEFIEDVSMDRKGHHENIISAVTEGAVNGMSAAIAIAASLIAFISLTALINGVLGIFGCSLEKIFSYVFSPIGYFMGLDGNNIFLAGELLGYKLVLNEFIAFQKLGQLIQALDYRTGLIISIALAGFANFSSMGICISGISVLCPEKRSVLARLAFKAMIGGFTVSVLSAMIVAFITAL</sequence>
<feature type="transmembrane region" description="Helical" evidence="7">
    <location>
        <begin position="168"/>
        <end position="190"/>
    </location>
</feature>
<dbReference type="GO" id="GO:0015293">
    <property type="term" value="F:symporter activity"/>
    <property type="evidence" value="ECO:0007669"/>
    <property type="project" value="TreeGrafter"/>
</dbReference>
<feature type="transmembrane region" description="Helical" evidence="7">
    <location>
        <begin position="196"/>
        <end position="216"/>
    </location>
</feature>
<protein>
    <submittedName>
        <fullName evidence="11">NupC/NupG family nucleoside CNT transporter</fullName>
    </submittedName>
</protein>
<keyword evidence="12" id="KW-1185">Reference proteome</keyword>
<evidence type="ECO:0000256" key="7">
    <source>
        <dbReference type="SAM" id="Phobius"/>
    </source>
</evidence>
<dbReference type="PANTHER" id="PTHR10590">
    <property type="entry name" value="SODIUM/NUCLEOSIDE COTRANSPORTER"/>
    <property type="match status" value="1"/>
</dbReference>
<keyword evidence="6 7" id="KW-0472">Membrane</keyword>
<dbReference type="GO" id="GO:0005886">
    <property type="term" value="C:plasma membrane"/>
    <property type="evidence" value="ECO:0007669"/>
    <property type="project" value="UniProtKB-SubCell"/>
</dbReference>
<evidence type="ECO:0000256" key="4">
    <source>
        <dbReference type="ARBA" id="ARBA00022692"/>
    </source>
</evidence>
<keyword evidence="5 7" id="KW-1133">Transmembrane helix</keyword>
<evidence type="ECO:0000259" key="9">
    <source>
        <dbReference type="Pfam" id="PF07662"/>
    </source>
</evidence>
<gene>
    <name evidence="11" type="ORF">H9Q81_00090</name>
</gene>
<proteinExistence type="inferred from homology"/>
<evidence type="ECO:0000256" key="6">
    <source>
        <dbReference type="ARBA" id="ARBA00023136"/>
    </source>
</evidence>
<dbReference type="EMBL" id="CP060637">
    <property type="protein sequence ID" value="QNM15278.1"/>
    <property type="molecule type" value="Genomic_DNA"/>
</dbReference>
<name>A0A7G9GWU6_9FUSO</name>
<evidence type="ECO:0000259" key="8">
    <source>
        <dbReference type="Pfam" id="PF01773"/>
    </source>
</evidence>
<feature type="transmembrane region" description="Helical" evidence="7">
    <location>
        <begin position="339"/>
        <end position="363"/>
    </location>
</feature>
<dbReference type="Proteomes" id="UP000515913">
    <property type="component" value="Chromosome"/>
</dbReference>
<feature type="transmembrane region" description="Helical" evidence="7">
    <location>
        <begin position="31"/>
        <end position="50"/>
    </location>
</feature>
<dbReference type="Pfam" id="PF07670">
    <property type="entry name" value="Gate"/>
    <property type="match status" value="1"/>
</dbReference>
<evidence type="ECO:0000256" key="2">
    <source>
        <dbReference type="ARBA" id="ARBA00009033"/>
    </source>
</evidence>
<feature type="domain" description="Nucleoside transporter/FeoB GTPase Gate" evidence="10">
    <location>
        <begin position="93"/>
        <end position="191"/>
    </location>
</feature>
<comment type="subcellular location">
    <subcellularLocation>
        <location evidence="1">Cell membrane</location>
        <topology evidence="1">Multi-pass membrane protein</topology>
    </subcellularLocation>
</comment>
<keyword evidence="3" id="KW-1003">Cell membrane</keyword>
<reference evidence="11 12" key="1">
    <citation type="submission" date="2020-08" db="EMBL/GenBank/DDBJ databases">
        <authorList>
            <person name="Liu C."/>
            <person name="Sun Q."/>
        </authorList>
    </citation>
    <scope>NUCLEOTIDE SEQUENCE [LARGE SCALE GENOMIC DNA]</scope>
    <source>
        <strain evidence="11 12">NSJ-57</strain>
    </source>
</reference>
<evidence type="ECO:0000256" key="3">
    <source>
        <dbReference type="ARBA" id="ARBA00022475"/>
    </source>
</evidence>
<dbReference type="RefSeq" id="WP_101473612.1">
    <property type="nucleotide sequence ID" value="NZ_CP060637.1"/>
</dbReference>
<feature type="domain" description="Concentrative nucleoside transporter C-terminal" evidence="9">
    <location>
        <begin position="196"/>
        <end position="394"/>
    </location>
</feature>
<dbReference type="InterPro" id="IPR002668">
    <property type="entry name" value="CNT_N_dom"/>
</dbReference>
<feature type="domain" description="Concentrative nucleoside transporter N-terminal" evidence="8">
    <location>
        <begin position="8"/>
        <end position="81"/>
    </location>
</feature>
<dbReference type="KEGG" id="fho:H9Q81_00090"/>
<dbReference type="GO" id="GO:0005337">
    <property type="term" value="F:nucleoside transmembrane transporter activity"/>
    <property type="evidence" value="ECO:0007669"/>
    <property type="project" value="InterPro"/>
</dbReference>
<comment type="similarity">
    <text evidence="2">Belongs to the concentrative nucleoside transporter (CNT) (TC 2.A.41) family.</text>
</comment>
<evidence type="ECO:0000259" key="10">
    <source>
        <dbReference type="Pfam" id="PF07670"/>
    </source>
</evidence>
<feature type="transmembrane region" description="Helical" evidence="7">
    <location>
        <begin position="375"/>
        <end position="397"/>
    </location>
</feature>
<dbReference type="InterPro" id="IPR008276">
    <property type="entry name" value="C_nuclsd_transpt"/>
</dbReference>
<evidence type="ECO:0000256" key="1">
    <source>
        <dbReference type="ARBA" id="ARBA00004651"/>
    </source>
</evidence>
<evidence type="ECO:0000256" key="5">
    <source>
        <dbReference type="ARBA" id="ARBA00022989"/>
    </source>
</evidence>
<dbReference type="Pfam" id="PF07662">
    <property type="entry name" value="Nucleos_tra2_C"/>
    <property type="match status" value="1"/>
</dbReference>
<dbReference type="AlphaFoldDB" id="A0A7G9GWU6"/>
<accession>A0A7G9GWU6</accession>
<dbReference type="Pfam" id="PF01773">
    <property type="entry name" value="Nucleos_tra2_N"/>
    <property type="match status" value="1"/>
</dbReference>
<organism evidence="11 12">
    <name type="scientific">Fusobacterium hominis</name>
    <dbReference type="NCBI Taxonomy" id="2764326"/>
    <lineage>
        <taxon>Bacteria</taxon>
        <taxon>Fusobacteriati</taxon>
        <taxon>Fusobacteriota</taxon>
        <taxon>Fusobacteriia</taxon>
        <taxon>Fusobacteriales</taxon>
        <taxon>Fusobacteriaceae</taxon>
        <taxon>Fusobacterium</taxon>
    </lineage>
</organism>
<dbReference type="PANTHER" id="PTHR10590:SF4">
    <property type="entry name" value="SOLUTE CARRIER FAMILY 28 MEMBER 3"/>
    <property type="match status" value="1"/>
</dbReference>